<feature type="region of interest" description="Disordered" evidence="1">
    <location>
        <begin position="261"/>
        <end position="304"/>
    </location>
</feature>
<reference evidence="2 3" key="1">
    <citation type="journal article" date="2012" name="PLoS Pathog.">
        <title>Diverse lifestyles and strategies of plant pathogenesis encoded in the genomes of eighteen Dothideomycetes fungi.</title>
        <authorList>
            <person name="Ohm R.A."/>
            <person name="Feau N."/>
            <person name="Henrissat B."/>
            <person name="Schoch C.L."/>
            <person name="Horwitz B.A."/>
            <person name="Barry K.W."/>
            <person name="Condon B.J."/>
            <person name="Copeland A.C."/>
            <person name="Dhillon B."/>
            <person name="Glaser F."/>
            <person name="Hesse C.N."/>
            <person name="Kosti I."/>
            <person name="LaButti K."/>
            <person name="Lindquist E.A."/>
            <person name="Lucas S."/>
            <person name="Salamov A.A."/>
            <person name="Bradshaw R.E."/>
            <person name="Ciuffetti L."/>
            <person name="Hamelin R.C."/>
            <person name="Kema G.H.J."/>
            <person name="Lawrence C."/>
            <person name="Scott J.A."/>
            <person name="Spatafora J.W."/>
            <person name="Turgeon B.G."/>
            <person name="de Wit P.J.G.M."/>
            <person name="Zhong S."/>
            <person name="Goodwin S.B."/>
            <person name="Grigoriev I.V."/>
        </authorList>
    </citation>
    <scope>NUCLEOTIDE SEQUENCE [LARGE SCALE GENOMIC DNA]</scope>
    <source>
        <strain evidence="2 3">SO2202</strain>
    </source>
</reference>
<evidence type="ECO:0000313" key="3">
    <source>
        <dbReference type="Proteomes" id="UP000016931"/>
    </source>
</evidence>
<sequence>MLARKSQSHETPPESRRSSLRRLSSIASLQSLMHQFNRRRSNNTSSNPEHSPSTTTSILSLSSTAANAPDRKRDGNKSDFSGESDGFDHAPPVPATLPTRRGSYICLPDDPIGGMPRSRTFSNLPLPSRAKKSAASKLQLSKSHARLPLHTNDEVPPSRLPTPTFNLRKQSTSNRLVPVDDKTRKKLVRSDTVPLLQNGLQREPSVPRMTAFKENISLSPIKPLTPYDENLFACSSRQGWSEDSERDVAVFTERKASLANQKRLDVSHSGPNSMRMTQKSDSSPAYRSTKERAPTPGKPVQRWNSQPVLTNTTNVRNSYGAAIKQTRLMSARQAPTPPPASSPSTEVLLKATRTTRGFSNSSGHARLSSSQTSVVMQERPQRTSRARAESVKLKPGAVGHFPAVPSPHMLIYCQVLTAQPAAYWTGRFSSLNDRFRNEELAATDLSGEHVSKSDTDRIHTSEANSLRMRRAVEQLFSLCATVEAEQSFFMWQKAVAKALALPELAKPLESNWSSSEVRTCALEMSLRGDEYTPSPPPPSEMRKTKFMDRLLGRRQKVGHVSDRAHVVAPVEAAVVGGFF</sequence>
<dbReference type="EMBL" id="KB456266">
    <property type="protein sequence ID" value="EMF11012.1"/>
    <property type="molecule type" value="Genomic_DNA"/>
</dbReference>
<gene>
    <name evidence="2" type="ORF">SEPMUDRAFT_157155</name>
</gene>
<evidence type="ECO:0000313" key="2">
    <source>
        <dbReference type="EMBL" id="EMF11012.1"/>
    </source>
</evidence>
<feature type="compositionally biased region" description="Basic and acidic residues" evidence="1">
    <location>
        <begin position="7"/>
        <end position="17"/>
    </location>
</feature>
<proteinExistence type="predicted"/>
<dbReference type="Proteomes" id="UP000016931">
    <property type="component" value="Unassembled WGS sequence"/>
</dbReference>
<feature type="compositionally biased region" description="Polar residues" evidence="1">
    <location>
        <begin position="269"/>
        <end position="286"/>
    </location>
</feature>
<accession>M3D1K2</accession>
<dbReference type="GeneID" id="27904858"/>
<dbReference type="OrthoDB" id="3557758at2759"/>
<protein>
    <submittedName>
        <fullName evidence="2">Uncharacterized protein</fullName>
    </submittedName>
</protein>
<name>M3D1K2_SPHMS</name>
<dbReference type="eggNOG" id="ENOG502TKFR">
    <property type="taxonomic scope" value="Eukaryota"/>
</dbReference>
<dbReference type="OMA" id="YWTGRFS"/>
<feature type="region of interest" description="Disordered" evidence="1">
    <location>
        <begin position="1"/>
        <end position="162"/>
    </location>
</feature>
<feature type="compositionally biased region" description="Low complexity" evidence="1">
    <location>
        <begin position="42"/>
        <end position="64"/>
    </location>
</feature>
<evidence type="ECO:0000256" key="1">
    <source>
        <dbReference type="SAM" id="MobiDB-lite"/>
    </source>
</evidence>
<feature type="compositionally biased region" description="Low complexity" evidence="1">
    <location>
        <begin position="21"/>
        <end position="32"/>
    </location>
</feature>
<organism evidence="2 3">
    <name type="scientific">Sphaerulina musiva (strain SO2202)</name>
    <name type="common">Poplar stem canker fungus</name>
    <name type="synonym">Septoria musiva</name>
    <dbReference type="NCBI Taxonomy" id="692275"/>
    <lineage>
        <taxon>Eukaryota</taxon>
        <taxon>Fungi</taxon>
        <taxon>Dikarya</taxon>
        <taxon>Ascomycota</taxon>
        <taxon>Pezizomycotina</taxon>
        <taxon>Dothideomycetes</taxon>
        <taxon>Dothideomycetidae</taxon>
        <taxon>Mycosphaerellales</taxon>
        <taxon>Mycosphaerellaceae</taxon>
        <taxon>Sphaerulina</taxon>
    </lineage>
</organism>
<feature type="compositionally biased region" description="Polar residues" evidence="1">
    <location>
        <begin position="355"/>
        <end position="375"/>
    </location>
</feature>
<dbReference type="RefSeq" id="XP_016759133.1">
    <property type="nucleotide sequence ID" value="XM_016907721.1"/>
</dbReference>
<keyword evidence="3" id="KW-1185">Reference proteome</keyword>
<dbReference type="HOGENOM" id="CLU_033838_0_0_1"/>
<feature type="region of interest" description="Disordered" evidence="1">
    <location>
        <begin position="355"/>
        <end position="390"/>
    </location>
</feature>
<dbReference type="AlphaFoldDB" id="M3D1K2"/>